<reference evidence="1" key="1">
    <citation type="journal article" date="2014" name="Int. J. Syst. Evol. Microbiol.">
        <title>Complete genome sequence of Corynebacterium casei LMG S-19264T (=DSM 44701T), isolated from a smear-ripened cheese.</title>
        <authorList>
            <consortium name="US DOE Joint Genome Institute (JGI-PGF)"/>
            <person name="Walter F."/>
            <person name="Albersmeier A."/>
            <person name="Kalinowski J."/>
            <person name="Ruckert C."/>
        </authorList>
    </citation>
    <scope>NUCLEOTIDE SEQUENCE</scope>
    <source>
        <strain evidence="1">NBRC 110071</strain>
    </source>
</reference>
<name>A0AA37W701_9GAMM</name>
<evidence type="ECO:0008006" key="3">
    <source>
        <dbReference type="Google" id="ProtNLM"/>
    </source>
</evidence>
<dbReference type="EMBL" id="BSNM01000009">
    <property type="protein sequence ID" value="GLQ30748.1"/>
    <property type="molecule type" value="Genomic_DNA"/>
</dbReference>
<dbReference type="InterPro" id="IPR023974">
    <property type="entry name" value="HxsD"/>
</dbReference>
<accession>A0AA37W701</accession>
<reference evidence="1" key="2">
    <citation type="submission" date="2023-01" db="EMBL/GenBank/DDBJ databases">
        <title>Draft genome sequence of Litoribrevibacter albus strain NBRC 110071.</title>
        <authorList>
            <person name="Sun Q."/>
            <person name="Mori K."/>
        </authorList>
    </citation>
    <scope>NUCLEOTIDE SEQUENCE</scope>
    <source>
        <strain evidence="1">NBRC 110071</strain>
    </source>
</reference>
<comment type="caution">
    <text evidence="1">The sequence shown here is derived from an EMBL/GenBank/DDBJ whole genome shotgun (WGS) entry which is preliminary data.</text>
</comment>
<keyword evidence="2" id="KW-1185">Reference proteome</keyword>
<dbReference type="NCBIfam" id="TIGR03976">
    <property type="entry name" value="chp_LLNDYxLRE"/>
    <property type="match status" value="1"/>
</dbReference>
<sequence>MREIRLSKDEYSEWVLRNALYWVNVPWQLVSDESSWIVLMDGSSESIDNLYKLLNDYKLREMISLRTENLRSTLICSVLSGLQERI</sequence>
<gene>
    <name evidence="1" type="ORF">GCM10007876_12270</name>
</gene>
<protein>
    <recommendedName>
        <fullName evidence="3">His-Xaa-Ser system protein HxsD</fullName>
    </recommendedName>
</protein>
<dbReference type="Proteomes" id="UP001161389">
    <property type="component" value="Unassembled WGS sequence"/>
</dbReference>
<proteinExistence type="predicted"/>
<evidence type="ECO:0000313" key="2">
    <source>
        <dbReference type="Proteomes" id="UP001161389"/>
    </source>
</evidence>
<organism evidence="1 2">
    <name type="scientific">Litoribrevibacter albus</name>
    <dbReference type="NCBI Taxonomy" id="1473156"/>
    <lineage>
        <taxon>Bacteria</taxon>
        <taxon>Pseudomonadati</taxon>
        <taxon>Pseudomonadota</taxon>
        <taxon>Gammaproteobacteria</taxon>
        <taxon>Oceanospirillales</taxon>
        <taxon>Oceanospirillaceae</taxon>
        <taxon>Litoribrevibacter</taxon>
    </lineage>
</organism>
<dbReference type="RefSeq" id="WP_431356892.1">
    <property type="nucleotide sequence ID" value="NZ_BSNM01000009.1"/>
</dbReference>
<dbReference type="AlphaFoldDB" id="A0AA37W701"/>
<evidence type="ECO:0000313" key="1">
    <source>
        <dbReference type="EMBL" id="GLQ30748.1"/>
    </source>
</evidence>